<dbReference type="Proteomes" id="UP000271162">
    <property type="component" value="Unassembled WGS sequence"/>
</dbReference>
<dbReference type="Pfam" id="PF00104">
    <property type="entry name" value="Hormone_recep"/>
    <property type="match status" value="1"/>
</dbReference>
<evidence type="ECO:0000256" key="2">
    <source>
        <dbReference type="ARBA" id="ARBA00023163"/>
    </source>
</evidence>
<dbReference type="PANTHER" id="PTHR24083">
    <property type="entry name" value="NUCLEAR HORMONE RECEPTOR"/>
    <property type="match status" value="1"/>
</dbReference>
<dbReference type="PRINTS" id="PR00398">
    <property type="entry name" value="STRDHORMONER"/>
</dbReference>
<keyword evidence="1" id="KW-0805">Transcription regulation</keyword>
<keyword evidence="2" id="KW-0804">Transcription</keyword>
<evidence type="ECO:0000259" key="5">
    <source>
        <dbReference type="PROSITE" id="PS51843"/>
    </source>
</evidence>
<dbReference type="SMART" id="SM00430">
    <property type="entry name" value="HOLI"/>
    <property type="match status" value="1"/>
</dbReference>
<dbReference type="InterPro" id="IPR000536">
    <property type="entry name" value="Nucl_hrmn_rcpt_lig-bd"/>
</dbReference>
<dbReference type="Gene3D" id="1.10.565.10">
    <property type="entry name" value="Retinoid X Receptor"/>
    <property type="match status" value="1"/>
</dbReference>
<gene>
    <name evidence="6" type="ORF">NBR_LOCUS8599</name>
</gene>
<dbReference type="InterPro" id="IPR001723">
    <property type="entry name" value="Nuclear_hrmn_rcpt"/>
</dbReference>
<dbReference type="OMA" id="PERKNWF"/>
<name>A0A158QYJ9_NIPBR</name>
<proteinExistence type="predicted"/>
<evidence type="ECO:0000313" key="6">
    <source>
        <dbReference type="EMBL" id="VDL72188.1"/>
    </source>
</evidence>
<keyword evidence="3" id="KW-0675">Receptor</keyword>
<dbReference type="AlphaFoldDB" id="A0A158QYJ9"/>
<dbReference type="SUPFAM" id="SSF48508">
    <property type="entry name" value="Nuclear receptor ligand-binding domain"/>
    <property type="match status" value="1"/>
</dbReference>
<dbReference type="WBParaSite" id="NBR_0000859801-mRNA-1">
    <property type="protein sequence ID" value="NBR_0000859801-mRNA-1"/>
    <property type="gene ID" value="NBR_0000859801"/>
</dbReference>
<evidence type="ECO:0000313" key="8">
    <source>
        <dbReference type="WBParaSite" id="NBR_0000859801-mRNA-1"/>
    </source>
</evidence>
<evidence type="ECO:0000256" key="1">
    <source>
        <dbReference type="ARBA" id="ARBA00023015"/>
    </source>
</evidence>
<keyword evidence="7" id="KW-1185">Reference proteome</keyword>
<dbReference type="EMBL" id="UYSL01020025">
    <property type="protein sequence ID" value="VDL72188.1"/>
    <property type="molecule type" value="Genomic_DNA"/>
</dbReference>
<feature type="coiled-coil region" evidence="4">
    <location>
        <begin position="18"/>
        <end position="52"/>
    </location>
</feature>
<evidence type="ECO:0000256" key="4">
    <source>
        <dbReference type="SAM" id="Coils"/>
    </source>
</evidence>
<reference evidence="6 7" key="2">
    <citation type="submission" date="2018-11" db="EMBL/GenBank/DDBJ databases">
        <authorList>
            <consortium name="Pathogen Informatics"/>
        </authorList>
    </citation>
    <scope>NUCLEOTIDE SEQUENCE [LARGE SCALE GENOMIC DNA]</scope>
</reference>
<accession>A0A158QYJ9</accession>
<dbReference type="InterPro" id="IPR050274">
    <property type="entry name" value="Nuclear_hormone_rcpt_NR2"/>
</dbReference>
<reference evidence="8" key="1">
    <citation type="submission" date="2016-04" db="UniProtKB">
        <authorList>
            <consortium name="WormBaseParasite"/>
        </authorList>
    </citation>
    <scope>IDENTIFICATION</scope>
</reference>
<dbReference type="PROSITE" id="PS51843">
    <property type="entry name" value="NR_LBD"/>
    <property type="match status" value="1"/>
</dbReference>
<organism evidence="8">
    <name type="scientific">Nippostrongylus brasiliensis</name>
    <name type="common">Rat hookworm</name>
    <dbReference type="NCBI Taxonomy" id="27835"/>
    <lineage>
        <taxon>Eukaryota</taxon>
        <taxon>Metazoa</taxon>
        <taxon>Ecdysozoa</taxon>
        <taxon>Nematoda</taxon>
        <taxon>Chromadorea</taxon>
        <taxon>Rhabditida</taxon>
        <taxon>Rhabditina</taxon>
        <taxon>Rhabditomorpha</taxon>
        <taxon>Strongyloidea</taxon>
        <taxon>Heligmosomidae</taxon>
        <taxon>Nippostrongylus</taxon>
    </lineage>
</organism>
<keyword evidence="4" id="KW-0175">Coiled coil</keyword>
<evidence type="ECO:0000313" key="7">
    <source>
        <dbReference type="Proteomes" id="UP000271162"/>
    </source>
</evidence>
<dbReference type="STRING" id="27835.A0A158QYJ9"/>
<feature type="domain" description="NR LBD" evidence="5">
    <location>
        <begin position="244"/>
        <end position="463"/>
    </location>
</feature>
<dbReference type="InterPro" id="IPR035500">
    <property type="entry name" value="NHR-like_dom_sf"/>
</dbReference>
<sequence>MINNDGVFSSTRSVEERVRVLEEALKEAQFLIGELKRQLLQAEEDYRTKLRKKSATLIAWQSAYDELKEKSWTARNPTSHLDADVYNDTGGKPLTVLSFSRQDIGHGLSPQNMIRRGIPGVFHVSAMSEDVLNLPEPEDENQPTWVIARKVYPKNVCPTTCAVCGDSASGYHYEVLHSLHVLENSIDRLIDELVYLEIKTDKFRKSSYNPTPLELPRLEDALSTSSLLSLADKLEPMPNWPLEPIEHFIPRVHSSKEECECPMLSEKERKNWFFFDILSCVEWAKTFPVLHKLARSDQLILLKFVVLQCFNATQAFFSYENKSDSVIHPDGTRPHFFANIFTDANPAGENFFRVGIEPFIRHKIDKKEYVLLKALMLCNATVDGLSEDGQRILSAERSRYSAALFSYCLAARGVANAPSHYAALIAVADVLSRLSKIQKDVHVLVQMKRLHCRRVELIEDIMD</sequence>
<protein>
    <submittedName>
        <fullName evidence="8">NR LBD domain-containing protein</fullName>
    </submittedName>
</protein>
<evidence type="ECO:0000256" key="3">
    <source>
        <dbReference type="ARBA" id="ARBA00023170"/>
    </source>
</evidence>